<dbReference type="InterPro" id="IPR002898">
    <property type="entry name" value="MotA_ExbB_proton_chnl"/>
</dbReference>
<evidence type="ECO:0000256" key="3">
    <source>
        <dbReference type="ARBA" id="ARBA00022093"/>
    </source>
</evidence>
<gene>
    <name evidence="16" type="ORF">CRM94_25145</name>
    <name evidence="15" type="ORF">DM48_7329</name>
</gene>
<feature type="domain" description="MotA/TolQ/ExbB proton channel" evidence="14">
    <location>
        <begin position="105"/>
        <end position="206"/>
    </location>
</feature>
<comment type="caution">
    <text evidence="16">The sequence shown here is derived from an EMBL/GenBank/DDBJ whole genome shotgun (WGS) entry which is preliminary data.</text>
</comment>
<keyword evidence="10 13" id="KW-0472">Membrane</keyword>
<evidence type="ECO:0000256" key="4">
    <source>
        <dbReference type="ARBA" id="ARBA00022448"/>
    </source>
</evidence>
<reference evidence="18" key="2">
    <citation type="submission" date="2017-09" db="EMBL/GenBank/DDBJ databases">
        <title>FDA dAtabase for Regulatory Grade micrObial Sequences (FDA-ARGOS): Supporting development and validation of Infectious Disease Dx tests.</title>
        <authorList>
            <person name="Minogue T."/>
            <person name="Wolcott M."/>
            <person name="Wasieloski L."/>
            <person name="Aguilar W."/>
            <person name="Moore D."/>
            <person name="Tallon L."/>
            <person name="Sadzewicz L."/>
            <person name="Ott S."/>
            <person name="Zhao X."/>
            <person name="Nagaraj S."/>
            <person name="Vavikolanu K."/>
            <person name="Aluvathingal J."/>
            <person name="Nadendla S."/>
            <person name="Sichtig H."/>
        </authorList>
    </citation>
    <scope>NUCLEOTIDE SEQUENCE [LARGE SCALE GENOMIC DNA]</scope>
    <source>
        <strain evidence="18">FDAARGOS_390</strain>
    </source>
</reference>
<dbReference type="PANTHER" id="PTHR30625">
    <property type="entry name" value="PROTEIN TOLQ"/>
    <property type="match status" value="1"/>
</dbReference>
<dbReference type="RefSeq" id="WP_036050366.1">
    <property type="nucleotide sequence ID" value="NZ_CADEVY010000015.1"/>
</dbReference>
<evidence type="ECO:0000256" key="12">
    <source>
        <dbReference type="RuleBase" id="RU004057"/>
    </source>
</evidence>
<evidence type="ECO:0000259" key="14">
    <source>
        <dbReference type="Pfam" id="PF01618"/>
    </source>
</evidence>
<dbReference type="Proteomes" id="UP000220629">
    <property type="component" value="Unassembled WGS sequence"/>
</dbReference>
<comment type="similarity">
    <text evidence="12">Belongs to the exbB/tolQ family.</text>
</comment>
<keyword evidence="8 12" id="KW-0653">Protein transport</keyword>
<keyword evidence="7 13" id="KW-0812">Transmembrane</keyword>
<dbReference type="EMBL" id="JPGG01000017">
    <property type="protein sequence ID" value="KGC11344.1"/>
    <property type="molecule type" value="Genomic_DNA"/>
</dbReference>
<accession>A0A095HCN4</accession>
<evidence type="ECO:0000256" key="9">
    <source>
        <dbReference type="ARBA" id="ARBA00022989"/>
    </source>
</evidence>
<comment type="subunit">
    <text evidence="2">The accessory proteins ExbB and ExbD seem to form a complex with TonB.</text>
</comment>
<dbReference type="Proteomes" id="UP000029590">
    <property type="component" value="Unassembled WGS sequence"/>
</dbReference>
<evidence type="ECO:0000313" key="17">
    <source>
        <dbReference type="Proteomes" id="UP000029590"/>
    </source>
</evidence>
<protein>
    <recommendedName>
        <fullName evidence="3">Biopolymer transport protein ExbB</fullName>
    </recommendedName>
</protein>
<proteinExistence type="inferred from homology"/>
<evidence type="ECO:0000256" key="10">
    <source>
        <dbReference type="ARBA" id="ARBA00023136"/>
    </source>
</evidence>
<keyword evidence="6" id="KW-0997">Cell inner membrane</keyword>
<dbReference type="PANTHER" id="PTHR30625:SF14">
    <property type="entry name" value="BIOPOLYMER TRANSPORT PROTEIN EXBB"/>
    <property type="match status" value="1"/>
</dbReference>
<sequence length="246" mass="26560">MEQYGIANVWQQGDLVTQFIFVFLVGMSIVSWFVILTKGWANRRLESMGKRAQTRFWSTQSIGEGIDALGSDGDDPYRALALAGREASEQHAGNDPSMQGTLSVSDWVARGLRNAFDDEVARMQNGLAVLGSIGSTAPFVGLFGTVWGIYHALMAIGMSGQASLDHVAGPVGESLIMTAIGLFVAIPAVLGFNYVNRGNKRVSHRLNRFTHELHVYFVTGAKARTEARQAVEATTPAKRASVNVAA</sequence>
<evidence type="ECO:0000313" key="16">
    <source>
        <dbReference type="EMBL" id="PEH37776.1"/>
    </source>
</evidence>
<evidence type="ECO:0000313" key="15">
    <source>
        <dbReference type="EMBL" id="KGC11344.1"/>
    </source>
</evidence>
<name>A0A095HCN4_BURGA</name>
<dbReference type="GO" id="GO:0017038">
    <property type="term" value="P:protein import"/>
    <property type="evidence" value="ECO:0007669"/>
    <property type="project" value="TreeGrafter"/>
</dbReference>
<evidence type="ECO:0000256" key="11">
    <source>
        <dbReference type="ARBA" id="ARBA00024816"/>
    </source>
</evidence>
<dbReference type="Pfam" id="PF01618">
    <property type="entry name" value="MotA_ExbB"/>
    <property type="match status" value="1"/>
</dbReference>
<keyword evidence="9 13" id="KW-1133">Transmembrane helix</keyword>
<evidence type="ECO:0000256" key="7">
    <source>
        <dbReference type="ARBA" id="ARBA00022692"/>
    </source>
</evidence>
<evidence type="ECO:0000256" key="6">
    <source>
        <dbReference type="ARBA" id="ARBA00022519"/>
    </source>
</evidence>
<reference evidence="15 17" key="1">
    <citation type="submission" date="2014-04" db="EMBL/GenBank/DDBJ databases">
        <authorList>
            <person name="Bishop-Lilly K.A."/>
            <person name="Broomall S.M."/>
            <person name="Chain P.S."/>
            <person name="Chertkov O."/>
            <person name="Coyne S.R."/>
            <person name="Daligault H.E."/>
            <person name="Davenport K.W."/>
            <person name="Erkkila T."/>
            <person name="Frey K.G."/>
            <person name="Gibbons H.S."/>
            <person name="Gu W."/>
            <person name="Jaissle J."/>
            <person name="Johnson S.L."/>
            <person name="Koroleva G.I."/>
            <person name="Ladner J.T."/>
            <person name="Lo C.-C."/>
            <person name="Minogue T.D."/>
            <person name="Munk C."/>
            <person name="Palacios G.F."/>
            <person name="Redden C.L."/>
            <person name="Rosenzweig C.N."/>
            <person name="Scholz M.B."/>
            <person name="Teshima H."/>
            <person name="Xu Y."/>
        </authorList>
    </citation>
    <scope>NUCLEOTIDE SEQUENCE [LARGE SCALE GENOMIC DNA]</scope>
    <source>
        <strain evidence="15">Gladioli</strain>
        <strain evidence="17">gladioli</strain>
    </source>
</reference>
<dbReference type="KEGG" id="bgo:BM43_11"/>
<evidence type="ECO:0000256" key="2">
    <source>
        <dbReference type="ARBA" id="ARBA00011471"/>
    </source>
</evidence>
<feature type="transmembrane region" description="Helical" evidence="13">
    <location>
        <begin position="175"/>
        <end position="195"/>
    </location>
</feature>
<feature type="transmembrane region" description="Helical" evidence="13">
    <location>
        <begin position="20"/>
        <end position="41"/>
    </location>
</feature>
<dbReference type="InterPro" id="IPR050790">
    <property type="entry name" value="ExbB/TolQ_transport"/>
</dbReference>
<dbReference type="AlphaFoldDB" id="A0A095HCN4"/>
<evidence type="ECO:0000256" key="8">
    <source>
        <dbReference type="ARBA" id="ARBA00022927"/>
    </source>
</evidence>
<dbReference type="OrthoDB" id="9805133at2"/>
<keyword evidence="4 12" id="KW-0813">Transport</keyword>
<evidence type="ECO:0000256" key="13">
    <source>
        <dbReference type="SAM" id="Phobius"/>
    </source>
</evidence>
<comment type="function">
    <text evidence="11">Involved in the TonB-dependent energy-dependent transport of various receptor-bound substrates. Protects ExbD from proteolytic degradation and functionally stabilizes TonB.</text>
</comment>
<feature type="transmembrane region" description="Helical" evidence="13">
    <location>
        <begin position="127"/>
        <end position="150"/>
    </location>
</feature>
<evidence type="ECO:0000256" key="5">
    <source>
        <dbReference type="ARBA" id="ARBA00022475"/>
    </source>
</evidence>
<reference evidence="16" key="3">
    <citation type="submission" date="2017-09" db="EMBL/GenBank/DDBJ databases">
        <title>FDA dAtabase for Regulatory Grade micrObial Sequences (FDA-ARGOS): Supporting development and validation of Infectious Disease Dx tests.</title>
        <authorList>
            <person name="Minogue T."/>
            <person name="Wolcott M."/>
            <person name="Wasieloski L."/>
            <person name="Aguilar W."/>
            <person name="Moore D."/>
            <person name="Tallon L.J."/>
            <person name="Sadzewicz L."/>
            <person name="Ott S."/>
            <person name="Zhao X."/>
            <person name="Nagaraj S."/>
            <person name="Vavikolanu K."/>
            <person name="Aluvathingal J."/>
            <person name="Nadendla S."/>
            <person name="Sichtig H."/>
        </authorList>
    </citation>
    <scope>NUCLEOTIDE SEQUENCE</scope>
    <source>
        <strain evidence="16">FDAARGOS_390</strain>
    </source>
</reference>
<dbReference type="GO" id="GO:0005886">
    <property type="term" value="C:plasma membrane"/>
    <property type="evidence" value="ECO:0007669"/>
    <property type="project" value="UniProtKB-SubCell"/>
</dbReference>
<evidence type="ECO:0000313" key="18">
    <source>
        <dbReference type="Proteomes" id="UP000220629"/>
    </source>
</evidence>
<organism evidence="16 18">
    <name type="scientific">Burkholderia gladioli</name>
    <name type="common">Pseudomonas marginata</name>
    <name type="synonym">Phytomonas marginata</name>
    <dbReference type="NCBI Taxonomy" id="28095"/>
    <lineage>
        <taxon>Bacteria</taxon>
        <taxon>Pseudomonadati</taxon>
        <taxon>Pseudomonadota</taxon>
        <taxon>Betaproteobacteria</taxon>
        <taxon>Burkholderiales</taxon>
        <taxon>Burkholderiaceae</taxon>
        <taxon>Burkholderia</taxon>
    </lineage>
</organism>
<keyword evidence="5" id="KW-1003">Cell membrane</keyword>
<comment type="subcellular location">
    <subcellularLocation>
        <location evidence="1">Cell inner membrane</location>
        <topology evidence="1">Multi-pass membrane protein</topology>
    </subcellularLocation>
    <subcellularLocation>
        <location evidence="12">Membrane</location>
        <topology evidence="12">Multi-pass membrane protein</topology>
    </subcellularLocation>
</comment>
<dbReference type="EMBL" id="PDDY01000004">
    <property type="protein sequence ID" value="PEH37776.1"/>
    <property type="molecule type" value="Genomic_DNA"/>
</dbReference>
<evidence type="ECO:0000256" key="1">
    <source>
        <dbReference type="ARBA" id="ARBA00004429"/>
    </source>
</evidence>